<organism evidence="1 2">
    <name type="scientific">Gossypium harknessii</name>
    <dbReference type="NCBI Taxonomy" id="34285"/>
    <lineage>
        <taxon>Eukaryota</taxon>
        <taxon>Viridiplantae</taxon>
        <taxon>Streptophyta</taxon>
        <taxon>Embryophyta</taxon>
        <taxon>Tracheophyta</taxon>
        <taxon>Spermatophyta</taxon>
        <taxon>Magnoliopsida</taxon>
        <taxon>eudicotyledons</taxon>
        <taxon>Gunneridae</taxon>
        <taxon>Pentapetalae</taxon>
        <taxon>rosids</taxon>
        <taxon>malvids</taxon>
        <taxon>Malvales</taxon>
        <taxon>Malvaceae</taxon>
        <taxon>Malvoideae</taxon>
        <taxon>Gossypium</taxon>
    </lineage>
</organism>
<reference evidence="1 2" key="1">
    <citation type="journal article" date="2019" name="Genome Biol. Evol.">
        <title>Insights into the evolution of the New World diploid cottons (Gossypium, subgenus Houzingenia) based on genome sequencing.</title>
        <authorList>
            <person name="Grover C.E."/>
            <person name="Arick M.A. 2nd"/>
            <person name="Thrash A."/>
            <person name="Conover J.L."/>
            <person name="Sanders W.S."/>
            <person name="Peterson D.G."/>
            <person name="Frelichowski J.E."/>
            <person name="Scheffler J.A."/>
            <person name="Scheffler B.E."/>
            <person name="Wendel J.F."/>
        </authorList>
    </citation>
    <scope>NUCLEOTIDE SEQUENCE [LARGE SCALE GENOMIC DNA]</scope>
    <source>
        <strain evidence="1">0</strain>
        <tissue evidence="1">Leaf</tissue>
    </source>
</reference>
<evidence type="ECO:0000313" key="1">
    <source>
        <dbReference type="EMBL" id="MBA0795900.1"/>
    </source>
</evidence>
<evidence type="ECO:0000313" key="2">
    <source>
        <dbReference type="Proteomes" id="UP000593560"/>
    </source>
</evidence>
<dbReference type="OrthoDB" id="1939383at2759"/>
<keyword evidence="2" id="KW-1185">Reference proteome</keyword>
<gene>
    <name evidence="1" type="ORF">Gohar_006729</name>
</gene>
<sequence length="75" mass="8507">MGHMNGLNLVLSPCFHQLRKQCMIGQRRTENKKINRKKVKPGQLNRAGLIMICNKYGSEGHNKRSCIQPNTTGTQ</sequence>
<proteinExistence type="predicted"/>
<protein>
    <submittedName>
        <fullName evidence="1">Uncharacterized protein</fullName>
    </submittedName>
</protein>
<feature type="non-terminal residue" evidence="1">
    <location>
        <position position="75"/>
    </location>
</feature>
<dbReference type="EMBL" id="JABFAD010000004">
    <property type="protein sequence ID" value="MBA0795900.1"/>
    <property type="molecule type" value="Genomic_DNA"/>
</dbReference>
<dbReference type="Proteomes" id="UP000593560">
    <property type="component" value="Unassembled WGS sequence"/>
</dbReference>
<name>A0A7J9GEC3_9ROSI</name>
<dbReference type="AlphaFoldDB" id="A0A7J9GEC3"/>
<accession>A0A7J9GEC3</accession>
<comment type="caution">
    <text evidence="1">The sequence shown here is derived from an EMBL/GenBank/DDBJ whole genome shotgun (WGS) entry which is preliminary data.</text>
</comment>